<accession>A0A6P2MQX8</accession>
<dbReference type="InterPro" id="IPR054496">
    <property type="entry name" value="E217_GP41"/>
</dbReference>
<dbReference type="EMBL" id="CABVPY010000027">
    <property type="protein sequence ID" value="VWB88285.1"/>
    <property type="molecule type" value="Genomic_DNA"/>
</dbReference>
<dbReference type="Pfam" id="PF22759">
    <property type="entry name" value="E217_GP41"/>
    <property type="match status" value="1"/>
</dbReference>
<organism evidence="1 2">
    <name type="scientific">Burkholderia lata (strain ATCC 17760 / DSM 23089 / LMG 22485 / NCIMB 9086 / R18194 / 383)</name>
    <dbReference type="NCBI Taxonomy" id="482957"/>
    <lineage>
        <taxon>Bacteria</taxon>
        <taxon>Pseudomonadati</taxon>
        <taxon>Pseudomonadota</taxon>
        <taxon>Betaproteobacteria</taxon>
        <taxon>Burkholderiales</taxon>
        <taxon>Burkholderiaceae</taxon>
        <taxon>Burkholderia</taxon>
        <taxon>Burkholderia cepacia complex</taxon>
    </lineage>
</organism>
<dbReference type="Proteomes" id="UP000494170">
    <property type="component" value="Unassembled WGS sequence"/>
</dbReference>
<protein>
    <submittedName>
        <fullName evidence="1">Bacteriophage protein</fullName>
    </submittedName>
</protein>
<proteinExistence type="predicted"/>
<name>A0A6P2MQX8_BURL3</name>
<evidence type="ECO:0000313" key="1">
    <source>
        <dbReference type="EMBL" id="VWB88285.1"/>
    </source>
</evidence>
<sequence length="294" mass="31142">MSFTRKKINLTFKLGRDTNGVQYSFDGKYDTVTVSGLRIQATIANAGAPSMGQASLIIHGLTPSLLNQLLSVNRLDNGQVSIRFNQLVIEAGDDLVGMSVIFQGQISMAMPTYNNAPDVALHVAACPGLLEAVKVAPALSYSGSADAAIIMQNLATQNGYMFENNGVSVILSTPYFPGSPKRQMEACANAANINWSLDNGVLAIWPKGGSRSGVVQTISPETGMIGYPAGTPAGGVLVRTLFNPLLHYGTAVQLESSLPFANGRFVLFDIAHDLESETPNGQWETSFSGSVLAL</sequence>
<dbReference type="AlphaFoldDB" id="A0A6P2MQX8"/>
<reference evidence="1 2" key="1">
    <citation type="submission" date="2019-09" db="EMBL/GenBank/DDBJ databases">
        <authorList>
            <person name="Depoorter E."/>
        </authorList>
    </citation>
    <scope>NUCLEOTIDE SEQUENCE [LARGE SCALE GENOMIC DNA]</scope>
    <source>
        <strain evidence="1">LMG 6863</strain>
    </source>
</reference>
<evidence type="ECO:0000313" key="2">
    <source>
        <dbReference type="Proteomes" id="UP000494170"/>
    </source>
</evidence>
<gene>
    <name evidence="1" type="ORF">BLA6863_04203</name>
</gene>
<dbReference type="RefSeq" id="WP_174942474.1">
    <property type="nucleotide sequence ID" value="NZ_CABVPY010000027.1"/>
</dbReference>